<comment type="cofactor">
    <cofactor evidence="1">
        <name>FAD</name>
        <dbReference type="ChEBI" id="CHEBI:57692"/>
    </cofactor>
</comment>
<accession>A0A542Z879</accession>
<comment type="caution">
    <text evidence="11">The sequence shown here is derived from an EMBL/GenBank/DDBJ whole genome shotgun (WGS) entry which is preliminary data.</text>
</comment>
<dbReference type="RefSeq" id="WP_142094451.1">
    <property type="nucleotide sequence ID" value="NZ_BAAAMD010000002.1"/>
</dbReference>
<dbReference type="SUPFAM" id="SSF48008">
    <property type="entry name" value="GntR ligand-binding domain-like"/>
    <property type="match status" value="1"/>
</dbReference>
<dbReference type="InterPro" id="IPR011711">
    <property type="entry name" value="GntR_C"/>
</dbReference>
<keyword evidence="12" id="KW-1185">Reference proteome</keyword>
<dbReference type="InterPro" id="IPR039261">
    <property type="entry name" value="FNR_nucleotide-bd"/>
</dbReference>
<dbReference type="SMART" id="SM00895">
    <property type="entry name" value="FCD"/>
    <property type="match status" value="1"/>
</dbReference>
<dbReference type="Gene3D" id="1.20.120.530">
    <property type="entry name" value="GntR ligand-binding domain-like"/>
    <property type="match status" value="1"/>
</dbReference>
<dbReference type="PROSITE" id="PS51384">
    <property type="entry name" value="FAD_FR"/>
    <property type="match status" value="1"/>
</dbReference>
<evidence type="ECO:0000256" key="8">
    <source>
        <dbReference type="SAM" id="MobiDB-lite"/>
    </source>
</evidence>
<dbReference type="GO" id="GO:0003677">
    <property type="term" value="F:DNA binding"/>
    <property type="evidence" value="ECO:0007669"/>
    <property type="project" value="UniProtKB-KW"/>
</dbReference>
<evidence type="ECO:0000256" key="4">
    <source>
        <dbReference type="ARBA" id="ARBA00023014"/>
    </source>
</evidence>
<dbReference type="PRINTS" id="PR00081">
    <property type="entry name" value="GDHRDH"/>
</dbReference>
<gene>
    <name evidence="11" type="ORF">FB460_2433</name>
</gene>
<evidence type="ECO:0000256" key="6">
    <source>
        <dbReference type="ARBA" id="ARBA00023125"/>
    </source>
</evidence>
<keyword evidence="5" id="KW-0805">Transcription regulation</keyword>
<dbReference type="Pfam" id="PF00106">
    <property type="entry name" value="adh_short"/>
    <property type="match status" value="1"/>
</dbReference>
<dbReference type="InterPro" id="IPR012675">
    <property type="entry name" value="Beta-grasp_dom_sf"/>
</dbReference>
<dbReference type="InterPro" id="IPR047686">
    <property type="entry name" value="BenD"/>
</dbReference>
<dbReference type="PANTHER" id="PTHR47354">
    <property type="entry name" value="NADH OXIDOREDUCTASE HCR"/>
    <property type="match status" value="1"/>
</dbReference>
<evidence type="ECO:0000313" key="12">
    <source>
        <dbReference type="Proteomes" id="UP000316196"/>
    </source>
</evidence>
<proteinExistence type="inferred from homology"/>
<dbReference type="InterPro" id="IPR006058">
    <property type="entry name" value="2Fe2S_fd_BS"/>
</dbReference>
<dbReference type="InterPro" id="IPR008333">
    <property type="entry name" value="Cbr1-like_FAD-bd_dom"/>
</dbReference>
<evidence type="ECO:0000259" key="10">
    <source>
        <dbReference type="PROSITE" id="PS51384"/>
    </source>
</evidence>
<evidence type="ECO:0000256" key="1">
    <source>
        <dbReference type="ARBA" id="ARBA00001974"/>
    </source>
</evidence>
<dbReference type="CDD" id="cd06209">
    <property type="entry name" value="BenDO_FAD_NAD"/>
    <property type="match status" value="1"/>
</dbReference>
<dbReference type="GO" id="GO:0016491">
    <property type="term" value="F:oxidoreductase activity"/>
    <property type="evidence" value="ECO:0007669"/>
    <property type="project" value="InterPro"/>
</dbReference>
<keyword evidence="3" id="KW-0479">Metal-binding</keyword>
<dbReference type="Pfam" id="PF00175">
    <property type="entry name" value="NAD_binding_1"/>
    <property type="match status" value="1"/>
</dbReference>
<reference evidence="11 12" key="1">
    <citation type="submission" date="2019-06" db="EMBL/GenBank/DDBJ databases">
        <title>Sequencing the genomes of 1000 actinobacteria strains.</title>
        <authorList>
            <person name="Klenk H.-P."/>
        </authorList>
    </citation>
    <scope>NUCLEOTIDE SEQUENCE [LARGE SCALE GENOMIC DNA]</scope>
    <source>
        <strain evidence="11 12">DSM 8251</strain>
    </source>
</reference>
<dbReference type="InterPro" id="IPR036291">
    <property type="entry name" value="NAD(P)-bd_dom_sf"/>
</dbReference>
<dbReference type="Pfam" id="PF00970">
    <property type="entry name" value="FAD_binding_6"/>
    <property type="match status" value="1"/>
</dbReference>
<dbReference type="CDD" id="cd08937">
    <property type="entry name" value="DHB_DH-like_SDR_c"/>
    <property type="match status" value="1"/>
</dbReference>
<feature type="region of interest" description="Disordered" evidence="8">
    <location>
        <begin position="846"/>
        <end position="870"/>
    </location>
</feature>
<organism evidence="11 12">
    <name type="scientific">Propioniferax innocua</name>
    <dbReference type="NCBI Taxonomy" id="1753"/>
    <lineage>
        <taxon>Bacteria</taxon>
        <taxon>Bacillati</taxon>
        <taxon>Actinomycetota</taxon>
        <taxon>Actinomycetes</taxon>
        <taxon>Propionibacteriales</taxon>
        <taxon>Propionibacteriaceae</taxon>
        <taxon>Propioniferax</taxon>
    </lineage>
</organism>
<dbReference type="Gene3D" id="3.10.20.30">
    <property type="match status" value="1"/>
</dbReference>
<dbReference type="NCBIfam" id="NF040811">
    <property type="entry name" value="BenD"/>
    <property type="match status" value="1"/>
</dbReference>
<dbReference type="SUPFAM" id="SSF63380">
    <property type="entry name" value="Riboflavin synthase domain-like"/>
    <property type="match status" value="1"/>
</dbReference>
<dbReference type="SUPFAM" id="SSF54292">
    <property type="entry name" value="2Fe-2S ferredoxin-like"/>
    <property type="match status" value="1"/>
</dbReference>
<feature type="region of interest" description="Disordered" evidence="8">
    <location>
        <begin position="334"/>
        <end position="390"/>
    </location>
</feature>
<dbReference type="InterPro" id="IPR017938">
    <property type="entry name" value="Riboflavin_synthase-like_b-brl"/>
</dbReference>
<dbReference type="EMBL" id="VFOR01000004">
    <property type="protein sequence ID" value="TQL56543.1"/>
    <property type="molecule type" value="Genomic_DNA"/>
</dbReference>
<dbReference type="Pfam" id="PF07729">
    <property type="entry name" value="FCD"/>
    <property type="match status" value="1"/>
</dbReference>
<feature type="domain" description="FAD-binding FR-type" evidence="10">
    <location>
        <begin position="104"/>
        <end position="204"/>
    </location>
</feature>
<evidence type="ECO:0000256" key="5">
    <source>
        <dbReference type="ARBA" id="ARBA00023015"/>
    </source>
</evidence>
<dbReference type="InterPro" id="IPR036010">
    <property type="entry name" value="2Fe-2S_ferredoxin-like_sf"/>
</dbReference>
<dbReference type="AlphaFoldDB" id="A0A542Z879"/>
<keyword evidence="3" id="KW-0001">2Fe-2S</keyword>
<dbReference type="InterPro" id="IPR020904">
    <property type="entry name" value="Sc_DH/Rdtase_CS"/>
</dbReference>
<dbReference type="Gene3D" id="2.40.30.10">
    <property type="entry name" value="Translation factors"/>
    <property type="match status" value="1"/>
</dbReference>
<dbReference type="InterPro" id="IPR047683">
    <property type="entry name" value="BenC-like_FAD_NAD-bd"/>
</dbReference>
<dbReference type="SUPFAM" id="SSF51735">
    <property type="entry name" value="NAD(P)-binding Rossmann-fold domains"/>
    <property type="match status" value="1"/>
</dbReference>
<dbReference type="SUPFAM" id="SSF52343">
    <property type="entry name" value="Ferredoxin reductase-like, C-terminal NADP-linked domain"/>
    <property type="match status" value="1"/>
</dbReference>
<dbReference type="Pfam" id="PF00111">
    <property type="entry name" value="Fer2"/>
    <property type="match status" value="1"/>
</dbReference>
<dbReference type="InterPro" id="IPR001433">
    <property type="entry name" value="OxRdtase_FAD/NAD-bd"/>
</dbReference>
<dbReference type="OrthoDB" id="4307358at2"/>
<sequence length="922" mass="99110">MTDYKVALNFEDGETRFITVADDQSIADAAYRQRINIPVDCNDGACGTCKARWESGDYDAGDYVEDALSDAEAAEGFLLACQAKPKSNMVVGINSTSAIAKTQARTYRATISEITKHSPKVIRFRMSIPNREELAYLPGQYVNLKVPGSDDTRSLSFANDPETDELEFLVKIVPDGLLSTWLAERAQVGDEVEFTGPNGSFFLREAHRPVLMVAGGTGLAPMLAMLRTLRRSGSDRTVHLVYGATEDLDVCELDTLEELASGLKNFTWDYVVSDPNTKAKNQGFVMPYITADHLHGGDTAVYLCGPPPMVEAVRAYFKDDLAVEPNGFFYEKFTPNATSAEKPGAPAEELTPDERRSTPERPPVATAPPVRGEALVGDGSGASAAPAARPAGTGRLLEAGAEARGLLGTVQFPARDLEPVAEAATTPEPAEDRRSMLGVERFEARGSGEVTPLDADRALAEEQGTRTLLGVEQFPAREVESVGGGAPAGIAATHVPGDATEDGYEIGEEHPPVHQSDSVFEARLALELGALEMVIGRLDSSQIAGYRLLANSTLPHIEGDRFVDPLGFIESNAAFHDYLFTLTGNDHLRQAYVRLGVKNAMEEALEHATWCHPLVGQDHLDIVDALEAGDRERARALFIAHAERSKITTRRAYAEAQDRPRFITPGRFSGKVVLVTGAAQGIGEAVAKRISAEGGDLVLADRSEILLELGDRLTAAGGRVVTQLADLETYAGAQSVVRRAIDTFGRIDVAIHVVGGTIWRQPFEHYTEDQIVAEINRSLYPTLWGARAVLPHMYEQGHGTIVNVSSTATMGLNRLPYAAAKGGVNALTRSLAFEAAEHGVRVVATAPGGTEAPPRRIPRGGEPETAEQEAWHQVTVDQTVDSSLLKRYGTLDEQAAAICFVASDEGSYLTGQILPVAGGDLG</sequence>
<dbReference type="CDD" id="cd00207">
    <property type="entry name" value="fer2"/>
    <property type="match status" value="1"/>
</dbReference>
<feature type="domain" description="2Fe-2S ferredoxin-type" evidence="9">
    <location>
        <begin position="4"/>
        <end position="97"/>
    </location>
</feature>
<evidence type="ECO:0000313" key="11">
    <source>
        <dbReference type="EMBL" id="TQL56543.1"/>
    </source>
</evidence>
<keyword evidence="6" id="KW-0238">DNA-binding</keyword>
<dbReference type="InterPro" id="IPR050415">
    <property type="entry name" value="MRET"/>
</dbReference>
<dbReference type="InterPro" id="IPR001041">
    <property type="entry name" value="2Fe-2S_ferredoxin-type"/>
</dbReference>
<dbReference type="PROSITE" id="PS51085">
    <property type="entry name" value="2FE2S_FER_2"/>
    <property type="match status" value="1"/>
</dbReference>
<dbReference type="PROSITE" id="PS00197">
    <property type="entry name" value="2FE2S_FER_1"/>
    <property type="match status" value="1"/>
</dbReference>
<dbReference type="InterPro" id="IPR017927">
    <property type="entry name" value="FAD-bd_FR_type"/>
</dbReference>
<dbReference type="GO" id="GO:0051537">
    <property type="term" value="F:2 iron, 2 sulfur cluster binding"/>
    <property type="evidence" value="ECO:0007669"/>
    <property type="project" value="UniProtKB-KW"/>
</dbReference>
<dbReference type="InterPro" id="IPR002347">
    <property type="entry name" value="SDR_fam"/>
</dbReference>
<evidence type="ECO:0000256" key="3">
    <source>
        <dbReference type="ARBA" id="ARBA00022714"/>
    </source>
</evidence>
<dbReference type="Gene3D" id="3.40.50.720">
    <property type="entry name" value="NAD(P)-binding Rossmann-like Domain"/>
    <property type="match status" value="1"/>
</dbReference>
<keyword evidence="3" id="KW-0408">Iron</keyword>
<dbReference type="NCBIfam" id="NF040810">
    <property type="entry name" value="BenC"/>
    <property type="match status" value="1"/>
</dbReference>
<dbReference type="PANTHER" id="PTHR47354:SF5">
    <property type="entry name" value="PROTEIN RFBI"/>
    <property type="match status" value="1"/>
</dbReference>
<dbReference type="PRINTS" id="PR00080">
    <property type="entry name" value="SDRFAMILY"/>
</dbReference>
<dbReference type="Proteomes" id="UP000316196">
    <property type="component" value="Unassembled WGS sequence"/>
</dbReference>
<keyword evidence="4" id="KW-0411">Iron-sulfur</keyword>
<dbReference type="PROSITE" id="PS00061">
    <property type="entry name" value="ADH_SHORT"/>
    <property type="match status" value="1"/>
</dbReference>
<protein>
    <submittedName>
        <fullName evidence="11">1,2-dihydroxycyclohexa-3,5-diene-1-carboxylate dehydrogenase</fullName>
    </submittedName>
</protein>
<dbReference type="InterPro" id="IPR008920">
    <property type="entry name" value="TF_FadR/GntR_C"/>
</dbReference>
<dbReference type="Gene3D" id="3.40.50.80">
    <property type="entry name" value="Nucleotide-binding domain of ferredoxin-NADP reductase (FNR) module"/>
    <property type="match status" value="1"/>
</dbReference>
<comment type="similarity">
    <text evidence="2">Belongs to the short-chain dehydrogenases/reductases (SDR) family.</text>
</comment>
<keyword evidence="7" id="KW-0804">Transcription</keyword>
<evidence type="ECO:0000256" key="2">
    <source>
        <dbReference type="ARBA" id="ARBA00006484"/>
    </source>
</evidence>
<name>A0A542Z879_9ACTN</name>
<evidence type="ECO:0000256" key="7">
    <source>
        <dbReference type="ARBA" id="ARBA00023163"/>
    </source>
</evidence>
<feature type="compositionally biased region" description="Low complexity" evidence="8">
    <location>
        <begin position="381"/>
        <end position="390"/>
    </location>
</feature>
<evidence type="ECO:0000259" key="9">
    <source>
        <dbReference type="PROSITE" id="PS51085"/>
    </source>
</evidence>
<dbReference type="NCBIfam" id="NF009463">
    <property type="entry name" value="PRK12823.1"/>
    <property type="match status" value="1"/>
</dbReference>